<evidence type="ECO:0000313" key="4">
    <source>
        <dbReference type="EMBL" id="MEW9570790.1"/>
    </source>
</evidence>
<feature type="transmembrane region" description="Helical" evidence="2">
    <location>
        <begin position="7"/>
        <end position="33"/>
    </location>
</feature>
<dbReference type="RefSeq" id="WP_367852863.1">
    <property type="nucleotide sequence ID" value="NZ_JBFOHK010000001.1"/>
</dbReference>
<keyword evidence="5" id="KW-1185">Reference proteome</keyword>
<dbReference type="PANTHER" id="PTHR30441">
    <property type="entry name" value="DUF748 DOMAIN-CONTAINING PROTEIN"/>
    <property type="match status" value="1"/>
</dbReference>
<protein>
    <submittedName>
        <fullName evidence="4">AsmA family protein</fullName>
    </submittedName>
</protein>
<dbReference type="Proteomes" id="UP001556220">
    <property type="component" value="Unassembled WGS sequence"/>
</dbReference>
<keyword evidence="2" id="KW-0472">Membrane</keyword>
<dbReference type="InterPro" id="IPR052894">
    <property type="entry name" value="AsmA-related"/>
</dbReference>
<dbReference type="EMBL" id="JBFOHK010000001">
    <property type="protein sequence ID" value="MEW9570790.1"/>
    <property type="molecule type" value="Genomic_DNA"/>
</dbReference>
<evidence type="ECO:0000313" key="5">
    <source>
        <dbReference type="Proteomes" id="UP001556220"/>
    </source>
</evidence>
<reference evidence="4 5" key="1">
    <citation type="submission" date="2024-06" db="EMBL/GenBank/DDBJ databases">
        <authorList>
            <person name="Woo H."/>
        </authorList>
    </citation>
    <scope>NUCLEOTIDE SEQUENCE [LARGE SCALE GENOMIC DNA]</scope>
    <source>
        <strain evidence="4 5">Si-c</strain>
    </source>
</reference>
<name>A0ABV3QAN2_9GAMM</name>
<dbReference type="PANTHER" id="PTHR30441:SF9">
    <property type="entry name" value="ASMA FAMILY PROTEIN YHJG"/>
    <property type="match status" value="1"/>
</dbReference>
<feature type="domain" description="AsmA" evidence="3">
    <location>
        <begin position="1"/>
        <end position="595"/>
    </location>
</feature>
<gene>
    <name evidence="4" type="ORF">ABQJ54_03435</name>
</gene>
<proteinExistence type="predicted"/>
<evidence type="ECO:0000256" key="1">
    <source>
        <dbReference type="SAM" id="MobiDB-lite"/>
    </source>
</evidence>
<keyword evidence="2" id="KW-0812">Transmembrane</keyword>
<feature type="compositionally biased region" description="Basic and acidic residues" evidence="1">
    <location>
        <begin position="217"/>
        <end position="227"/>
    </location>
</feature>
<accession>A0ABV3QAN2</accession>
<feature type="region of interest" description="Disordered" evidence="1">
    <location>
        <begin position="209"/>
        <end position="237"/>
    </location>
</feature>
<evidence type="ECO:0000256" key="2">
    <source>
        <dbReference type="SAM" id="Phobius"/>
    </source>
</evidence>
<dbReference type="InterPro" id="IPR007844">
    <property type="entry name" value="AsmA"/>
</dbReference>
<keyword evidence="2" id="KW-1133">Transmembrane helix</keyword>
<evidence type="ECO:0000259" key="3">
    <source>
        <dbReference type="Pfam" id="PF05170"/>
    </source>
</evidence>
<organism evidence="4 5">
    <name type="scientific">Rhodanobacter lycopersici</name>
    <dbReference type="NCBI Taxonomy" id="3162487"/>
    <lineage>
        <taxon>Bacteria</taxon>
        <taxon>Pseudomonadati</taxon>
        <taxon>Pseudomonadota</taxon>
        <taxon>Gammaproteobacteria</taxon>
        <taxon>Lysobacterales</taxon>
        <taxon>Rhodanobacteraceae</taxon>
        <taxon>Rhodanobacter</taxon>
    </lineage>
</organism>
<dbReference type="Pfam" id="PF05170">
    <property type="entry name" value="AsmA"/>
    <property type="match status" value="1"/>
</dbReference>
<sequence>MRRRHKLLAWIIGVPVTLAIVLASALVITLSLFNWNKLKPTINAQASTAIGRPFAINGDLGVQWMREPQSRGWRAWVPWPHIVAQDISVANPAWAKQPQFAHLDALRFSLSPLDLLQHRVRIPTLQLVNPSVDLERDARGRANWTFNLPQGNTPSAWTVDLGAIGFDAGQIALDDAVGRVKIAAHIEPLQQAIPYDQIMAQATADARTQAISSAGRDAGRTMGKDDEQSQSEDAATRKSSYQFAWTAKGSYQGAPLDGSGRIGAVLALQQSDQPFPLQAKLRIGDTHIALAGTLTDPLHLGALNLHLWLAGSSMEKLYPILGVTLPDTPPYATRGRLTATLGRNGSRFGYHGFRAHVGGSDLAGDVDYVTGGARPRLSGKVQATQLRFADLAPLVGGGGSSTTAPPPAASDRVLPTQAFRTDRWKAMDADVTFSAGRIEHGPSLPIQSLSTHLVMDDGVLTLDPLHFGVAGGQVNGMLRLDGSAASMRGTLKLGVRRLRIEQLSQSFAAMRTSLGEINGDAALDARGNSVATLLGTASGQLKLLMDNGAISRNLLEMAGLNVGNIVLGKLFGDKTVKIDCAASDLVAQDGLFRTRLFVFDTQDALIDVKGTVNFADEKMDLDVTPHTKGFRVLSLRSPLYVRGTFKQPDVGVHTGPLLARGAGAVALGVFAAPAAALLALVVPSHDTGNANTCTTILQQMRTPARR</sequence>
<comment type="caution">
    <text evidence="4">The sequence shown here is derived from an EMBL/GenBank/DDBJ whole genome shotgun (WGS) entry which is preliminary data.</text>
</comment>